<dbReference type="RefSeq" id="WP_176730928.1">
    <property type="nucleotide sequence ID" value="NZ_CABMJS010000012.1"/>
</dbReference>
<protein>
    <recommendedName>
        <fullName evidence="3">DUF1667 domain-containing protein</fullName>
    </recommendedName>
</protein>
<reference evidence="1" key="1">
    <citation type="journal article" date="2021" name="PeerJ">
        <title>Extensive microbial diversity within the chicken gut microbiome revealed by metagenomics and culture.</title>
        <authorList>
            <person name="Gilroy R."/>
            <person name="Ravi A."/>
            <person name="Getino M."/>
            <person name="Pursley I."/>
            <person name="Horton D.L."/>
            <person name="Alikhan N.F."/>
            <person name="Baker D."/>
            <person name="Gharbi K."/>
            <person name="Hall N."/>
            <person name="Watson M."/>
            <person name="Adriaenssens E.M."/>
            <person name="Foster-Nyarko E."/>
            <person name="Jarju S."/>
            <person name="Secka A."/>
            <person name="Antonio M."/>
            <person name="Oren A."/>
            <person name="Chaudhuri R.R."/>
            <person name="La Ragione R."/>
            <person name="Hildebrand F."/>
            <person name="Pallen M.J."/>
        </authorList>
    </citation>
    <scope>NUCLEOTIDE SEQUENCE</scope>
    <source>
        <strain evidence="1">USAMLcec4-12693</strain>
    </source>
</reference>
<evidence type="ECO:0000313" key="1">
    <source>
        <dbReference type="EMBL" id="HJH50492.1"/>
    </source>
</evidence>
<evidence type="ECO:0008006" key="3">
    <source>
        <dbReference type="Google" id="ProtNLM"/>
    </source>
</evidence>
<reference evidence="1" key="2">
    <citation type="submission" date="2021-09" db="EMBL/GenBank/DDBJ databases">
        <authorList>
            <person name="Gilroy R."/>
        </authorList>
    </citation>
    <scope>NUCLEOTIDE SEQUENCE</scope>
    <source>
        <strain evidence="1">USAMLcec4-12693</strain>
    </source>
</reference>
<proteinExistence type="predicted"/>
<name>A0A9D3AJR2_9FIRM</name>
<dbReference type="Gene3D" id="3.30.200.210">
    <property type="match status" value="1"/>
</dbReference>
<evidence type="ECO:0000313" key="2">
    <source>
        <dbReference type="Proteomes" id="UP000813420"/>
    </source>
</evidence>
<sequence length="57" mass="6353">MKILKMTCTGCRNGCLMTVETEDGEVLDVDGNGCMRGYAYAQRKVSHPENQPEEQSK</sequence>
<dbReference type="SUPFAM" id="SSF53706">
    <property type="entry name" value="Formate dehydrogenase/DMSO reductase, domains 1-3"/>
    <property type="match status" value="1"/>
</dbReference>
<organism evidence="1 2">
    <name type="scientific">Merdimonas faecis</name>
    <dbReference type="NCBI Taxonomy" id="1653435"/>
    <lineage>
        <taxon>Bacteria</taxon>
        <taxon>Bacillati</taxon>
        <taxon>Bacillota</taxon>
        <taxon>Clostridia</taxon>
        <taxon>Lachnospirales</taxon>
        <taxon>Lachnospiraceae</taxon>
        <taxon>Merdimonas</taxon>
    </lineage>
</organism>
<dbReference type="EMBL" id="DYXE01000081">
    <property type="protein sequence ID" value="HJH50492.1"/>
    <property type="molecule type" value="Genomic_DNA"/>
</dbReference>
<dbReference type="Proteomes" id="UP000813420">
    <property type="component" value="Unassembled WGS sequence"/>
</dbReference>
<comment type="caution">
    <text evidence="1">The sequence shown here is derived from an EMBL/GenBank/DDBJ whole genome shotgun (WGS) entry which is preliminary data.</text>
</comment>
<dbReference type="AlphaFoldDB" id="A0A9D3AJR2"/>
<accession>A0A9D3AJR2</accession>
<gene>
    <name evidence="1" type="ORF">K8V39_09530</name>
</gene>